<evidence type="ECO:0000259" key="1">
    <source>
        <dbReference type="PROSITE" id="PS50995"/>
    </source>
</evidence>
<reference evidence="2 3" key="1">
    <citation type="submission" date="2019-06" db="EMBL/GenBank/DDBJ databases">
        <title>Sequencing the genomes of 1000 actinobacteria strains.</title>
        <authorList>
            <person name="Klenk H.-P."/>
        </authorList>
    </citation>
    <scope>NUCLEOTIDE SEQUENCE [LARGE SCALE GENOMIC DNA]</scope>
    <source>
        <strain evidence="2 3">DSM 45301</strain>
    </source>
</reference>
<dbReference type="PANTHER" id="PTHR33164:SF43">
    <property type="entry name" value="HTH-TYPE TRANSCRIPTIONAL REPRESSOR YETL"/>
    <property type="match status" value="1"/>
</dbReference>
<proteinExistence type="predicted"/>
<dbReference type="Gene3D" id="1.10.10.10">
    <property type="entry name" value="Winged helix-like DNA-binding domain superfamily/Winged helix DNA-binding domain"/>
    <property type="match status" value="1"/>
</dbReference>
<organism evidence="2 3">
    <name type="scientific">Pseudonocardia kunmingensis</name>
    <dbReference type="NCBI Taxonomy" id="630975"/>
    <lineage>
        <taxon>Bacteria</taxon>
        <taxon>Bacillati</taxon>
        <taxon>Actinomycetota</taxon>
        <taxon>Actinomycetes</taxon>
        <taxon>Pseudonocardiales</taxon>
        <taxon>Pseudonocardiaceae</taxon>
        <taxon>Pseudonocardia</taxon>
    </lineage>
</organism>
<sequence length="155" mass="17161">MAEGDEQVIAQRPADVGADVASWPTGRLLSVAARAVEHRFDEFLAGLGLTHAGLIALHHLAETPLAQRPLAALCRVTEQTMSRTVERMRRTGHVTVRPDERDRRRLVVAITPGGRDALGEARRAERESEVLLGAVDDYERFRTQLIALITALDHR</sequence>
<dbReference type="PANTHER" id="PTHR33164">
    <property type="entry name" value="TRANSCRIPTIONAL REGULATOR, MARR FAMILY"/>
    <property type="match status" value="1"/>
</dbReference>
<evidence type="ECO:0000313" key="3">
    <source>
        <dbReference type="Proteomes" id="UP000315677"/>
    </source>
</evidence>
<dbReference type="InterPro" id="IPR036390">
    <property type="entry name" value="WH_DNA-bd_sf"/>
</dbReference>
<dbReference type="InterPro" id="IPR036388">
    <property type="entry name" value="WH-like_DNA-bd_sf"/>
</dbReference>
<dbReference type="GO" id="GO:0006950">
    <property type="term" value="P:response to stress"/>
    <property type="evidence" value="ECO:0007669"/>
    <property type="project" value="TreeGrafter"/>
</dbReference>
<dbReference type="SMART" id="SM00347">
    <property type="entry name" value="HTH_MARR"/>
    <property type="match status" value="1"/>
</dbReference>
<comment type="caution">
    <text evidence="2">The sequence shown here is derived from an EMBL/GenBank/DDBJ whole genome shotgun (WGS) entry which is preliminary data.</text>
</comment>
<dbReference type="Proteomes" id="UP000315677">
    <property type="component" value="Unassembled WGS sequence"/>
</dbReference>
<dbReference type="GO" id="GO:0003700">
    <property type="term" value="F:DNA-binding transcription factor activity"/>
    <property type="evidence" value="ECO:0007669"/>
    <property type="project" value="InterPro"/>
</dbReference>
<dbReference type="InterPro" id="IPR039422">
    <property type="entry name" value="MarR/SlyA-like"/>
</dbReference>
<protein>
    <submittedName>
        <fullName evidence="2">MarR family transcriptional regulator</fullName>
    </submittedName>
</protein>
<dbReference type="InterPro" id="IPR000835">
    <property type="entry name" value="HTH_MarR-typ"/>
</dbReference>
<gene>
    <name evidence="2" type="ORF">FB558_8684</name>
</gene>
<keyword evidence="3" id="KW-1185">Reference proteome</keyword>
<accession>A0A543C238</accession>
<dbReference type="PROSITE" id="PS50995">
    <property type="entry name" value="HTH_MARR_2"/>
    <property type="match status" value="1"/>
</dbReference>
<dbReference type="SUPFAM" id="SSF46785">
    <property type="entry name" value="Winged helix' DNA-binding domain"/>
    <property type="match status" value="1"/>
</dbReference>
<feature type="domain" description="HTH marR-type" evidence="1">
    <location>
        <begin position="22"/>
        <end position="154"/>
    </location>
</feature>
<dbReference type="Pfam" id="PF12802">
    <property type="entry name" value="MarR_2"/>
    <property type="match status" value="1"/>
</dbReference>
<name>A0A543C238_9PSEU</name>
<dbReference type="AlphaFoldDB" id="A0A543C238"/>
<dbReference type="EMBL" id="VFPA01000010">
    <property type="protein sequence ID" value="TQL91135.1"/>
    <property type="molecule type" value="Genomic_DNA"/>
</dbReference>
<evidence type="ECO:0000313" key="2">
    <source>
        <dbReference type="EMBL" id="TQL91135.1"/>
    </source>
</evidence>
<dbReference type="RefSeq" id="WP_246107166.1">
    <property type="nucleotide sequence ID" value="NZ_VFPA01000010.1"/>
</dbReference>